<dbReference type="Gene3D" id="1.20.1440.60">
    <property type="entry name" value="23S rRNA-intervening sequence"/>
    <property type="match status" value="1"/>
</dbReference>
<evidence type="ECO:0000313" key="1">
    <source>
        <dbReference type="EMBL" id="OGY19058.1"/>
    </source>
</evidence>
<dbReference type="Proteomes" id="UP000179233">
    <property type="component" value="Unassembled WGS sequence"/>
</dbReference>
<dbReference type="Pfam" id="PF05635">
    <property type="entry name" value="23S_rRNA_IVP"/>
    <property type="match status" value="1"/>
</dbReference>
<name>A0A1G1VUH1_9BACT</name>
<comment type="caution">
    <text evidence="1">The sequence shown here is derived from an EMBL/GenBank/DDBJ whole genome shotgun (WGS) entry which is preliminary data.</text>
</comment>
<sequence>MKKYLKLNDINCYKRSLTLSQHVWEIVNSWEKFAKSTVGIQYVKAIDSISATISEGFGRFFKKDKILFYRYSLGSVTEALDWTQKSWKRKLLTKVQYEHILNELQELPREIRYLIKFTGEKLKK</sequence>
<reference evidence="1 2" key="1">
    <citation type="journal article" date="2016" name="Nat. Commun.">
        <title>Thousands of microbial genomes shed light on interconnected biogeochemical processes in an aquifer system.</title>
        <authorList>
            <person name="Anantharaman K."/>
            <person name="Brown C.T."/>
            <person name="Hug L.A."/>
            <person name="Sharon I."/>
            <person name="Castelle C.J."/>
            <person name="Probst A.J."/>
            <person name="Thomas B.C."/>
            <person name="Singh A."/>
            <person name="Wilkins M.J."/>
            <person name="Karaoz U."/>
            <person name="Brodie E.L."/>
            <person name="Williams K.H."/>
            <person name="Hubbard S.S."/>
            <person name="Banfield J.F."/>
        </authorList>
    </citation>
    <scope>NUCLEOTIDE SEQUENCE [LARGE SCALE GENOMIC DNA]</scope>
</reference>
<organism evidence="1 2">
    <name type="scientific">Candidatus Chisholmbacteria bacterium RIFCSPHIGHO2_01_FULL_52_32</name>
    <dbReference type="NCBI Taxonomy" id="1797591"/>
    <lineage>
        <taxon>Bacteria</taxon>
        <taxon>Candidatus Chisholmiibacteriota</taxon>
    </lineage>
</organism>
<gene>
    <name evidence="1" type="ORF">A2786_05990</name>
</gene>
<dbReference type="InterPro" id="IPR036583">
    <property type="entry name" value="23S_rRNA_IVS_sf"/>
</dbReference>
<evidence type="ECO:0008006" key="3">
    <source>
        <dbReference type="Google" id="ProtNLM"/>
    </source>
</evidence>
<proteinExistence type="predicted"/>
<dbReference type="NCBIfam" id="TIGR02436">
    <property type="entry name" value="four helix bundle protein"/>
    <property type="match status" value="1"/>
</dbReference>
<accession>A0A1G1VUH1</accession>
<dbReference type="EMBL" id="MHCJ01000001">
    <property type="protein sequence ID" value="OGY19058.1"/>
    <property type="molecule type" value="Genomic_DNA"/>
</dbReference>
<evidence type="ECO:0000313" key="2">
    <source>
        <dbReference type="Proteomes" id="UP000179233"/>
    </source>
</evidence>
<protein>
    <recommendedName>
        <fullName evidence="3">Four helix bundle protein</fullName>
    </recommendedName>
</protein>
<dbReference type="InterPro" id="IPR012657">
    <property type="entry name" value="23S_rRNA-intervening_sequence"/>
</dbReference>
<dbReference type="SUPFAM" id="SSF158446">
    <property type="entry name" value="IVS-encoded protein-like"/>
    <property type="match status" value="1"/>
</dbReference>
<dbReference type="AlphaFoldDB" id="A0A1G1VUH1"/>